<keyword evidence="1" id="KW-0406">Ion transport</keyword>
<gene>
    <name evidence="2" type="ORF">AO440_002446</name>
</gene>
<dbReference type="InterPro" id="IPR007274">
    <property type="entry name" value="Cop_transporter"/>
</dbReference>
<dbReference type="PANTHER" id="PTHR12483">
    <property type="entry name" value="SOLUTE CARRIER FAMILY 31 COPPER TRANSPORTERS"/>
    <property type="match status" value="1"/>
</dbReference>
<dbReference type="VEuPathDB" id="FungiDB:GVI51_I02299"/>
<keyword evidence="1" id="KW-1133">Transmembrane helix</keyword>
<dbReference type="Proteomes" id="UP000054886">
    <property type="component" value="Unassembled WGS sequence"/>
</dbReference>
<name>A0A0W0D109_CANGB</name>
<dbReference type="PANTHER" id="PTHR12483:SF115">
    <property type="entry name" value="COPPER TRANSPORT PROTEIN"/>
    <property type="match status" value="1"/>
</dbReference>
<organism evidence="2 3">
    <name type="scientific">Candida glabrata</name>
    <name type="common">Yeast</name>
    <name type="synonym">Torulopsis glabrata</name>
    <dbReference type="NCBI Taxonomy" id="5478"/>
    <lineage>
        <taxon>Eukaryota</taxon>
        <taxon>Fungi</taxon>
        <taxon>Dikarya</taxon>
        <taxon>Ascomycota</taxon>
        <taxon>Saccharomycotina</taxon>
        <taxon>Saccharomycetes</taxon>
        <taxon>Saccharomycetales</taxon>
        <taxon>Saccharomycetaceae</taxon>
        <taxon>Nakaseomyces</taxon>
    </lineage>
</organism>
<comment type="similarity">
    <text evidence="1">Belongs to the copper transporter (Ctr) (TC 1.A.56) family. SLC31A subfamily.</text>
</comment>
<dbReference type="VEuPathDB" id="FungiDB:B1J91_I02508g"/>
<evidence type="ECO:0000313" key="2">
    <source>
        <dbReference type="EMBL" id="KTB05699.1"/>
    </source>
</evidence>
<dbReference type="EMBL" id="LLZZ01000112">
    <property type="protein sequence ID" value="KTB05699.1"/>
    <property type="molecule type" value="Genomic_DNA"/>
</dbReference>
<dbReference type="GO" id="GO:0006878">
    <property type="term" value="P:intracellular copper ion homeostasis"/>
    <property type="evidence" value="ECO:0007669"/>
    <property type="project" value="EnsemblFungi"/>
</dbReference>
<dbReference type="GO" id="GO:0000329">
    <property type="term" value="C:fungal-type vacuole membrane"/>
    <property type="evidence" value="ECO:0007669"/>
    <property type="project" value="EnsemblFungi"/>
</dbReference>
<dbReference type="Pfam" id="PF04145">
    <property type="entry name" value="Ctr"/>
    <property type="match status" value="1"/>
</dbReference>
<accession>A0A0W0D109</accession>
<keyword evidence="1" id="KW-0472">Membrane</keyword>
<sequence length="175" mass="19780">MKMDHSGMNHMGMDHSGMDHSGMNHPGMNHGGDDDMCAMSMVFTWNYKNTCVVFNWWKIKTLHGLLLSCIAIALITGFYEYLKFYLYRKNRDSEAVVTSTSATNGSLNSPSPLTKRYAVSRSLWYGVQVGYSFLLMLVFMTYNGWLMLAVVVGAIWGHYHWGIRCTPEAGTLACH</sequence>
<evidence type="ECO:0000313" key="3">
    <source>
        <dbReference type="Proteomes" id="UP000054886"/>
    </source>
</evidence>
<feature type="transmembrane region" description="Helical" evidence="1">
    <location>
        <begin position="62"/>
        <end position="82"/>
    </location>
</feature>
<evidence type="ECO:0000256" key="1">
    <source>
        <dbReference type="RuleBase" id="RU367022"/>
    </source>
</evidence>
<dbReference type="GO" id="GO:0005375">
    <property type="term" value="F:copper ion transmembrane transporter activity"/>
    <property type="evidence" value="ECO:0007669"/>
    <property type="project" value="UniProtKB-UniRule"/>
</dbReference>
<dbReference type="AlphaFoldDB" id="A0A0W0D109"/>
<keyword evidence="1" id="KW-0186">Copper</keyword>
<protein>
    <recommendedName>
        <fullName evidence="1">Copper transport protein</fullName>
    </recommendedName>
</protein>
<dbReference type="VEuPathDB" id="FungiDB:GW608_L02299"/>
<dbReference type="VEuPathDB" id="FungiDB:GWK60_L02299"/>
<proteinExistence type="inferred from homology"/>
<dbReference type="GO" id="GO:0015677">
    <property type="term" value="P:copper ion import"/>
    <property type="evidence" value="ECO:0007669"/>
    <property type="project" value="EnsemblFungi"/>
</dbReference>
<keyword evidence="1" id="KW-0813">Transport</keyword>
<keyword evidence="1" id="KW-0187">Copper transport</keyword>
<dbReference type="VEuPathDB" id="FungiDB:CAGL0I02508g"/>
<reference evidence="2 3" key="1">
    <citation type="submission" date="2015-10" db="EMBL/GenBank/DDBJ databases">
        <title>Draft genomes sequences of Candida glabrata isolates 1A, 1B, 2A, 2B, 3A and 3B.</title>
        <authorList>
            <person name="Haavelsrud O.E."/>
            <person name="Gaustad P."/>
        </authorList>
    </citation>
    <scope>NUCLEOTIDE SEQUENCE [LARGE SCALE GENOMIC DNA]</scope>
    <source>
        <strain evidence="2">910700640</strain>
    </source>
</reference>
<keyword evidence="1" id="KW-0812">Transmembrane</keyword>
<comment type="caution">
    <text evidence="2">The sequence shown here is derived from an EMBL/GenBank/DDBJ whole genome shotgun (WGS) entry which is preliminary data.</text>
</comment>
<comment type="subcellular location">
    <subcellularLocation>
        <location evidence="1">Membrane</location>
        <topology evidence="1">Multi-pass membrane protein</topology>
    </subcellularLocation>
</comment>